<evidence type="ECO:0000256" key="6">
    <source>
        <dbReference type="SAM" id="MobiDB-lite"/>
    </source>
</evidence>
<evidence type="ECO:0000256" key="5">
    <source>
        <dbReference type="ARBA" id="ARBA00023288"/>
    </source>
</evidence>
<sequence length="460" mass="48446">MTSPTTHRDRPARPGRRSHRNRGVLRHAAALGAGTLAVTLLAACGSGGSSGDTTSSGPVTITFWGWAKGTQDVVNAFNASHKDVQVSYQQIPSGVAGGYAKISDATKAGNAPDLFNVEYGELPDFVSQGAVQDITKLVSADLKGKYLPQSVEQTTLGGSVWALPLDAAPQALFYRKDLFAQAGITAPPTTWDEYKADAQKLKAAEPNTRIGTFFPDDPSTFEALAWQNQAHWFTGVGDTWNVAISSDPTKRVTDYWQQLITDDLVRVQPSFSQQWTASLQKGETAAYLGAAWGGGVLQSTLASTPDAAGKWAVAPIPSWDGKAAGGMLGGSTFAVSKGSKKAKAALEFATWATTTPEGIQARITSGASSMFPADPELLPTAKAAFKTDFYGGQDIYSVFTDASKAINPGWQWGPVMGVTNNAMKDAFGKLGSGGTIQSAVDAAQQATVSELKNRGLKVSQ</sequence>
<keyword evidence="5" id="KW-0449">Lipoprotein</keyword>
<keyword evidence="1" id="KW-1003">Cell membrane</keyword>
<dbReference type="PANTHER" id="PTHR43649:SF33">
    <property type="entry name" value="POLYGALACTURONAN_RHAMNOGALACTURONAN-BINDING PROTEIN YTCQ"/>
    <property type="match status" value="1"/>
</dbReference>
<keyword evidence="2" id="KW-0732">Signal</keyword>
<evidence type="ECO:0000256" key="1">
    <source>
        <dbReference type="ARBA" id="ARBA00022475"/>
    </source>
</evidence>
<protein>
    <submittedName>
        <fullName evidence="7">Carbohydrate ABC transporter substrate-binding protein (CUT1 family)</fullName>
    </submittedName>
</protein>
<evidence type="ECO:0000313" key="7">
    <source>
        <dbReference type="EMBL" id="TWF82770.1"/>
    </source>
</evidence>
<dbReference type="Proteomes" id="UP000317940">
    <property type="component" value="Unassembled WGS sequence"/>
</dbReference>
<reference evidence="7 8" key="1">
    <citation type="submission" date="2019-06" db="EMBL/GenBank/DDBJ databases">
        <title>Sequencing the genomes of 1000 actinobacteria strains.</title>
        <authorList>
            <person name="Klenk H.-P."/>
        </authorList>
    </citation>
    <scope>NUCLEOTIDE SEQUENCE [LARGE SCALE GENOMIC DNA]</scope>
    <source>
        <strain evidence="7 8">DSM 44826</strain>
    </source>
</reference>
<proteinExistence type="predicted"/>
<evidence type="ECO:0000256" key="2">
    <source>
        <dbReference type="ARBA" id="ARBA00022729"/>
    </source>
</evidence>
<evidence type="ECO:0000313" key="8">
    <source>
        <dbReference type="Proteomes" id="UP000317940"/>
    </source>
</evidence>
<dbReference type="CDD" id="cd13585">
    <property type="entry name" value="PBP2_TMBP_like"/>
    <property type="match status" value="1"/>
</dbReference>
<dbReference type="Gene3D" id="3.40.190.10">
    <property type="entry name" value="Periplasmic binding protein-like II"/>
    <property type="match status" value="1"/>
</dbReference>
<dbReference type="InterPro" id="IPR006059">
    <property type="entry name" value="SBP"/>
</dbReference>
<keyword evidence="4" id="KW-0564">Palmitate</keyword>
<dbReference type="InterPro" id="IPR050490">
    <property type="entry name" value="Bact_solute-bd_prot1"/>
</dbReference>
<dbReference type="SUPFAM" id="SSF53850">
    <property type="entry name" value="Periplasmic binding protein-like II"/>
    <property type="match status" value="1"/>
</dbReference>
<dbReference type="EMBL" id="VIWT01000004">
    <property type="protein sequence ID" value="TWF82770.1"/>
    <property type="molecule type" value="Genomic_DNA"/>
</dbReference>
<dbReference type="OrthoDB" id="2515046at2"/>
<accession>A0A561T6P6</accession>
<evidence type="ECO:0000256" key="3">
    <source>
        <dbReference type="ARBA" id="ARBA00023136"/>
    </source>
</evidence>
<feature type="compositionally biased region" description="Basic and acidic residues" evidence="6">
    <location>
        <begin position="1"/>
        <end position="12"/>
    </location>
</feature>
<dbReference type="Pfam" id="PF01547">
    <property type="entry name" value="SBP_bac_1"/>
    <property type="match status" value="1"/>
</dbReference>
<feature type="compositionally biased region" description="Basic residues" evidence="6">
    <location>
        <begin position="13"/>
        <end position="22"/>
    </location>
</feature>
<name>A0A561T6P6_9ACTN</name>
<dbReference type="PANTHER" id="PTHR43649">
    <property type="entry name" value="ARABINOSE-BINDING PROTEIN-RELATED"/>
    <property type="match status" value="1"/>
</dbReference>
<comment type="caution">
    <text evidence="7">The sequence shown here is derived from an EMBL/GenBank/DDBJ whole genome shotgun (WGS) entry which is preliminary data.</text>
</comment>
<keyword evidence="8" id="KW-1185">Reference proteome</keyword>
<gene>
    <name evidence="7" type="ORF">FHX73_14252</name>
</gene>
<feature type="region of interest" description="Disordered" evidence="6">
    <location>
        <begin position="1"/>
        <end position="22"/>
    </location>
</feature>
<dbReference type="AlphaFoldDB" id="A0A561T6P6"/>
<dbReference type="RefSeq" id="WP_145910046.1">
    <property type="nucleotide sequence ID" value="NZ_BAAAMZ010000017.1"/>
</dbReference>
<evidence type="ECO:0000256" key="4">
    <source>
        <dbReference type="ARBA" id="ARBA00023139"/>
    </source>
</evidence>
<organism evidence="7 8">
    <name type="scientific">Kitasatospora viridis</name>
    <dbReference type="NCBI Taxonomy" id="281105"/>
    <lineage>
        <taxon>Bacteria</taxon>
        <taxon>Bacillati</taxon>
        <taxon>Actinomycetota</taxon>
        <taxon>Actinomycetes</taxon>
        <taxon>Kitasatosporales</taxon>
        <taxon>Streptomycetaceae</taxon>
        <taxon>Kitasatospora</taxon>
    </lineage>
</organism>
<keyword evidence="3" id="KW-0472">Membrane</keyword>